<dbReference type="Gene3D" id="3.40.50.1010">
    <property type="entry name" value="5'-nuclease"/>
    <property type="match status" value="1"/>
</dbReference>
<evidence type="ECO:0000313" key="4">
    <source>
        <dbReference type="Proteomes" id="UP000280307"/>
    </source>
</evidence>
<sequence length="367" mass="39662">MKPSLNLVVRLLGMTGLAYLGWFVGVSLSRPVPTDMERVATNLLMLAGGGLGLLVTPRLTLDPLNELLRRSRNVPLSELLVMGVGVMLGLIFSVMLTIPLTSLPPPLSQILPILVTMVLAYAGGAIFSSRRQDMGELLKHWRPASLAAPLPSNPELPAPAAPAPRRLLVDTSAVIDGRIAAVARTGFLDGTLVIPAFVLAELQQLADSADELRRAKGRRGLELLNEMQRNSPLPVEVANVEVEGVSRVDDKLVALARQYNSPIITNDFNLNKVAALQGVIVLSLNILSEAMRPLVIQDQHLQLIIRNEGNARQQGVGYLDDGTPVIVEDARHLIGHSVEVIVTRLHQTQTGRLVFATLAPEELSAPR</sequence>
<proteinExistence type="predicted"/>
<reference evidence="3 4" key="1">
    <citation type="submission" date="2018-12" db="EMBL/GenBank/DDBJ databases">
        <title>Genome Sequence of Candidatus Viridilinea halotolerans isolated from saline sulfide-rich spring.</title>
        <authorList>
            <person name="Grouzdev D.S."/>
            <person name="Burganskaya E.I."/>
            <person name="Krutkina M.S."/>
            <person name="Sukhacheva M.V."/>
            <person name="Gorlenko V.M."/>
        </authorList>
    </citation>
    <scope>NUCLEOTIDE SEQUENCE [LARGE SCALE GENOMIC DNA]</scope>
    <source>
        <strain evidence="3">Chok-6</strain>
    </source>
</reference>
<dbReference type="SMART" id="SM00670">
    <property type="entry name" value="PINc"/>
    <property type="match status" value="1"/>
</dbReference>
<feature type="transmembrane region" description="Helical" evidence="1">
    <location>
        <begin position="79"/>
        <end position="98"/>
    </location>
</feature>
<dbReference type="AlphaFoldDB" id="A0A426U3A7"/>
<dbReference type="SUPFAM" id="SSF88723">
    <property type="entry name" value="PIN domain-like"/>
    <property type="match status" value="1"/>
</dbReference>
<dbReference type="PANTHER" id="PTHR11603">
    <property type="entry name" value="AAA FAMILY ATPASE"/>
    <property type="match status" value="1"/>
</dbReference>
<dbReference type="CDD" id="cd09877">
    <property type="entry name" value="PIN_YacL-like"/>
    <property type="match status" value="1"/>
</dbReference>
<dbReference type="InterPro" id="IPR029060">
    <property type="entry name" value="PIN-like_dom_sf"/>
</dbReference>
<dbReference type="Proteomes" id="UP000280307">
    <property type="component" value="Unassembled WGS sequence"/>
</dbReference>
<feature type="domain" description="PIN" evidence="2">
    <location>
        <begin position="165"/>
        <end position="272"/>
    </location>
</feature>
<gene>
    <name evidence="3" type="ORF">EI684_07400</name>
</gene>
<keyword evidence="1" id="KW-0472">Membrane</keyword>
<accession>A0A426U3A7</accession>
<keyword evidence="1" id="KW-1133">Transmembrane helix</keyword>
<dbReference type="InterPro" id="IPR052041">
    <property type="entry name" value="Nucleic_acid_metab_PIN/TRAM"/>
</dbReference>
<feature type="transmembrane region" description="Helical" evidence="1">
    <location>
        <begin position="40"/>
        <end position="59"/>
    </location>
</feature>
<name>A0A426U3A7_9CHLR</name>
<evidence type="ECO:0000259" key="2">
    <source>
        <dbReference type="SMART" id="SM00670"/>
    </source>
</evidence>
<dbReference type="Pfam" id="PF01850">
    <property type="entry name" value="PIN"/>
    <property type="match status" value="1"/>
</dbReference>
<organism evidence="3 4">
    <name type="scientific">Candidatus Viridilinea halotolerans</name>
    <dbReference type="NCBI Taxonomy" id="2491704"/>
    <lineage>
        <taxon>Bacteria</taxon>
        <taxon>Bacillati</taxon>
        <taxon>Chloroflexota</taxon>
        <taxon>Chloroflexia</taxon>
        <taxon>Chloroflexales</taxon>
        <taxon>Chloroflexineae</taxon>
        <taxon>Oscillochloridaceae</taxon>
        <taxon>Candidatus Viridilinea</taxon>
    </lineage>
</organism>
<dbReference type="EMBL" id="RSAS01000283">
    <property type="protein sequence ID" value="RRR74305.1"/>
    <property type="molecule type" value="Genomic_DNA"/>
</dbReference>
<feature type="transmembrane region" description="Helical" evidence="1">
    <location>
        <begin position="110"/>
        <end position="129"/>
    </location>
</feature>
<keyword evidence="1" id="KW-0812">Transmembrane</keyword>
<protein>
    <submittedName>
        <fullName evidence="3">Twitching motility protein PilT</fullName>
    </submittedName>
</protein>
<evidence type="ECO:0000256" key="1">
    <source>
        <dbReference type="SAM" id="Phobius"/>
    </source>
</evidence>
<feature type="transmembrane region" description="Helical" evidence="1">
    <location>
        <begin position="7"/>
        <end position="28"/>
    </location>
</feature>
<dbReference type="PANTHER" id="PTHR11603:SF147">
    <property type="entry name" value="MEMBRANE PROTEIN"/>
    <property type="match status" value="1"/>
</dbReference>
<evidence type="ECO:0000313" key="3">
    <source>
        <dbReference type="EMBL" id="RRR74305.1"/>
    </source>
</evidence>
<comment type="caution">
    <text evidence="3">The sequence shown here is derived from an EMBL/GenBank/DDBJ whole genome shotgun (WGS) entry which is preliminary data.</text>
</comment>
<dbReference type="InterPro" id="IPR002716">
    <property type="entry name" value="PIN_dom"/>
</dbReference>